<feature type="compositionally biased region" description="Polar residues" evidence="1">
    <location>
        <begin position="186"/>
        <end position="198"/>
    </location>
</feature>
<dbReference type="VEuPathDB" id="FungiDB:KRP23_3896"/>
<evidence type="ECO:0000256" key="1">
    <source>
        <dbReference type="SAM" id="MobiDB-lite"/>
    </source>
</evidence>
<reference evidence="3" key="2">
    <citation type="submission" date="2015-06" db="UniProtKB">
        <authorList>
            <consortium name="EnsemblProtists"/>
        </authorList>
    </citation>
    <scope>IDENTIFICATION</scope>
    <source>
        <strain evidence="3">Pr102</strain>
    </source>
</reference>
<dbReference type="Proteomes" id="UP000005238">
    <property type="component" value="Unassembled WGS sequence"/>
</dbReference>
<evidence type="ECO:0000313" key="4">
    <source>
        <dbReference type="Proteomes" id="UP000005238"/>
    </source>
</evidence>
<dbReference type="EnsemblProtists" id="Phyra81653">
    <property type="protein sequence ID" value="Phyra81653"/>
    <property type="gene ID" value="Phyra81653"/>
</dbReference>
<dbReference type="InParanoid" id="H3GW44"/>
<feature type="transmembrane region" description="Helical" evidence="2">
    <location>
        <begin position="491"/>
        <end position="513"/>
    </location>
</feature>
<feature type="region of interest" description="Disordered" evidence="1">
    <location>
        <begin position="186"/>
        <end position="235"/>
    </location>
</feature>
<sequence>MDEVEDTYGFGSYAELFDVGPARVVKHLDVGALSRFCMSERRLARFQQQKQQQQRAMFQHVAAKFDGVGIDGGLGALALESGGVMWLQTTQSDSDALQRRKRQLQDISSRGRAQDGAMSAAALFVTLENVVKVQPRTVQNMVLGVELQLVDGHRLELTFMPGPFADASHRDEFLTALKRQMDAATANTDTMSTENAVQTPGRVAGGREAGAVRSETKARKTAGTPEEKGPSSVNQKEEFRQLVRRYTQLDPLSEEGLGIAKQVYAGTGYHLGPTTKQIPKFSADMEYRKKTVGQLTGFIKRMNQEWSEADAHRQLHTKTQQSRNDDGLFEYTDTDTGARIPLRTYEQRYLEYAKAHEVNPVIHLFPVPENTKKSAQNDTAEQSASAAASNSVESAARVASLIAATLGVDISSSCIIGEDFFSSGDTPAPTDPPTHRAEDTEFRTAVDSARMKLWDSWGSAFARVSGNSAGQAEPRLGHSKRPAQVVGGVSGAAPIEVACALLFVMMLTFVLFVRSLINAKTRAT</sequence>
<evidence type="ECO:0000256" key="2">
    <source>
        <dbReference type="SAM" id="Phobius"/>
    </source>
</evidence>
<dbReference type="EMBL" id="DS566059">
    <property type="status" value="NOT_ANNOTATED_CDS"/>
    <property type="molecule type" value="Genomic_DNA"/>
</dbReference>
<protein>
    <submittedName>
        <fullName evidence="3">Uncharacterized protein</fullName>
    </submittedName>
</protein>
<organism evidence="3 4">
    <name type="scientific">Phytophthora ramorum</name>
    <name type="common">Sudden oak death agent</name>
    <dbReference type="NCBI Taxonomy" id="164328"/>
    <lineage>
        <taxon>Eukaryota</taxon>
        <taxon>Sar</taxon>
        <taxon>Stramenopiles</taxon>
        <taxon>Oomycota</taxon>
        <taxon>Peronosporomycetes</taxon>
        <taxon>Peronosporales</taxon>
        <taxon>Peronosporaceae</taxon>
        <taxon>Phytophthora</taxon>
    </lineage>
</organism>
<dbReference type="OMA" id="RLELTFM"/>
<evidence type="ECO:0000313" key="3">
    <source>
        <dbReference type="EnsemblProtists" id="Phyra81653"/>
    </source>
</evidence>
<keyword evidence="2" id="KW-0812">Transmembrane</keyword>
<feature type="compositionally biased region" description="Basic and acidic residues" evidence="1">
    <location>
        <begin position="225"/>
        <end position="235"/>
    </location>
</feature>
<keyword evidence="2" id="KW-1133">Transmembrane helix</keyword>
<keyword evidence="2" id="KW-0472">Membrane</keyword>
<dbReference type="VEuPathDB" id="FungiDB:KRP22_2863"/>
<dbReference type="HOGENOM" id="CLU_038764_0_0_1"/>
<keyword evidence="4" id="KW-1185">Reference proteome</keyword>
<dbReference type="AlphaFoldDB" id="H3GW44"/>
<reference evidence="4" key="1">
    <citation type="journal article" date="2006" name="Science">
        <title>Phytophthora genome sequences uncover evolutionary origins and mechanisms of pathogenesis.</title>
        <authorList>
            <person name="Tyler B.M."/>
            <person name="Tripathy S."/>
            <person name="Zhang X."/>
            <person name="Dehal P."/>
            <person name="Jiang R.H."/>
            <person name="Aerts A."/>
            <person name="Arredondo F.D."/>
            <person name="Baxter L."/>
            <person name="Bensasson D."/>
            <person name="Beynon J.L."/>
            <person name="Chapman J."/>
            <person name="Damasceno C.M."/>
            <person name="Dorrance A.E."/>
            <person name="Dou D."/>
            <person name="Dickerman A.W."/>
            <person name="Dubchak I.L."/>
            <person name="Garbelotto M."/>
            <person name="Gijzen M."/>
            <person name="Gordon S.G."/>
            <person name="Govers F."/>
            <person name="Grunwald N.J."/>
            <person name="Huang W."/>
            <person name="Ivors K.L."/>
            <person name="Jones R.W."/>
            <person name="Kamoun S."/>
            <person name="Krampis K."/>
            <person name="Lamour K.H."/>
            <person name="Lee M.K."/>
            <person name="McDonald W.H."/>
            <person name="Medina M."/>
            <person name="Meijer H.J."/>
            <person name="Nordberg E.K."/>
            <person name="Maclean D.J."/>
            <person name="Ospina-Giraldo M.D."/>
            <person name="Morris P.F."/>
            <person name="Phuntumart V."/>
            <person name="Putnam N.H."/>
            <person name="Rash S."/>
            <person name="Rose J.K."/>
            <person name="Sakihama Y."/>
            <person name="Salamov A.A."/>
            <person name="Savidor A."/>
            <person name="Scheuring C.F."/>
            <person name="Smith B.M."/>
            <person name="Sobral B.W."/>
            <person name="Terry A."/>
            <person name="Torto-Alalibo T.A."/>
            <person name="Win J."/>
            <person name="Xu Z."/>
            <person name="Zhang H."/>
            <person name="Grigoriev I.V."/>
            <person name="Rokhsar D.S."/>
            <person name="Boore J.L."/>
        </authorList>
    </citation>
    <scope>NUCLEOTIDE SEQUENCE [LARGE SCALE GENOMIC DNA]</scope>
    <source>
        <strain evidence="4">Pr102</strain>
    </source>
</reference>
<dbReference type="eggNOG" id="ENOG502S4EE">
    <property type="taxonomic scope" value="Eukaryota"/>
</dbReference>
<name>H3GW44_PHYRM</name>
<accession>H3GW44</accession>
<proteinExistence type="predicted"/>